<dbReference type="RefSeq" id="WP_079700217.1">
    <property type="nucleotide sequence ID" value="NZ_JADNAH010000016.1"/>
</dbReference>
<keyword evidence="2" id="KW-0749">Sporulation</keyword>
<dbReference type="Gene3D" id="1.20.120.1810">
    <property type="match status" value="1"/>
</dbReference>
<sequence length="232" mass="26667">MYSALILLSLCNLLYFALHVTGSGSFPRTLSAKEEREYLLRAREGDTEAKNQLIEHNLRLVAHIIKKYYSNFKDQDDLISIGTIGLIKAVSTFDCEKGTKFATYASRCIENEILMHFRGRRKFAQDVFINDPIDTDKDGNSLTFQDIMTDDSNIYDEIDLRIKSEQLHTFIAQNLAPREREIIYLRYGLRGQKPLTQREVADKLGISRSYVSRIEKKAIGTLKKLFESKTAI</sequence>
<dbReference type="PIRSF" id="PIRSF000770">
    <property type="entry name" value="RNA_pol_sigma-SigE/K"/>
    <property type="match status" value="1"/>
</dbReference>
<dbReference type="GO" id="GO:0030435">
    <property type="term" value="P:sporulation resulting in formation of a cellular spore"/>
    <property type="evidence" value="ECO:0007669"/>
    <property type="project" value="UniProtKB-KW"/>
</dbReference>
<dbReference type="InterPro" id="IPR013324">
    <property type="entry name" value="RNA_pol_sigma_r3/r4-like"/>
</dbReference>
<reference evidence="9 10" key="1">
    <citation type="submission" date="2019-03" db="EMBL/GenBank/DDBJ databases">
        <title>Genomic Encyclopedia of Type Strains, Phase IV (KMG-IV): sequencing the most valuable type-strain genomes for metagenomic binning, comparative biology and taxonomic classification.</title>
        <authorList>
            <person name="Goeker M."/>
        </authorList>
    </citation>
    <scope>NUCLEOTIDE SEQUENCE [LARGE SCALE GENOMIC DNA]</scope>
    <source>
        <strain evidence="9 10">DSM 100433</strain>
    </source>
</reference>
<gene>
    <name evidence="9" type="ORF">EDD78_10186</name>
</gene>
<dbReference type="InterPro" id="IPR013325">
    <property type="entry name" value="RNA_pol_sigma_r2"/>
</dbReference>
<dbReference type="InterPro" id="IPR050813">
    <property type="entry name" value="Sigma-70_Factor"/>
</dbReference>
<dbReference type="GO" id="GO:0006352">
    <property type="term" value="P:DNA-templated transcription initiation"/>
    <property type="evidence" value="ECO:0007669"/>
    <property type="project" value="InterPro"/>
</dbReference>
<dbReference type="PROSITE" id="PS00715">
    <property type="entry name" value="SIGMA70_1"/>
    <property type="match status" value="1"/>
</dbReference>
<keyword evidence="4 7" id="KW-0731">Sigma factor</keyword>
<dbReference type="PROSITE" id="PS00716">
    <property type="entry name" value="SIGMA70_2"/>
    <property type="match status" value="1"/>
</dbReference>
<comment type="similarity">
    <text evidence="1 7">Belongs to the sigma-70 factor family.</text>
</comment>
<dbReference type="GO" id="GO:0003677">
    <property type="term" value="F:DNA binding"/>
    <property type="evidence" value="ECO:0007669"/>
    <property type="project" value="UniProtKB-KW"/>
</dbReference>
<evidence type="ECO:0000256" key="2">
    <source>
        <dbReference type="ARBA" id="ARBA00022969"/>
    </source>
</evidence>
<dbReference type="InterPro" id="IPR001387">
    <property type="entry name" value="Cro/C1-type_HTH"/>
</dbReference>
<feature type="domain" description="HTH cro/C1-type" evidence="8">
    <location>
        <begin position="195"/>
        <end position="216"/>
    </location>
</feature>
<comment type="function">
    <text evidence="7">Sigma factors are initiation factors that promote the attachment of RNA polymerase to specific initiation sites and are then released.</text>
</comment>
<dbReference type="EMBL" id="SLUK01000001">
    <property type="protein sequence ID" value="TCL45108.1"/>
    <property type="molecule type" value="Genomic_DNA"/>
</dbReference>
<dbReference type="SUPFAM" id="SSF88946">
    <property type="entry name" value="Sigma2 domain of RNA polymerase sigma factors"/>
    <property type="match status" value="1"/>
</dbReference>
<proteinExistence type="inferred from homology"/>
<evidence type="ECO:0000256" key="7">
    <source>
        <dbReference type="RuleBase" id="RU362124"/>
    </source>
</evidence>
<evidence type="ECO:0000256" key="1">
    <source>
        <dbReference type="ARBA" id="ARBA00007788"/>
    </source>
</evidence>
<dbReference type="PROSITE" id="PS50943">
    <property type="entry name" value="HTH_CROC1"/>
    <property type="match status" value="1"/>
</dbReference>
<evidence type="ECO:0000256" key="6">
    <source>
        <dbReference type="ARBA" id="ARBA00023163"/>
    </source>
</evidence>
<name>A0A9X8ULR6_9FIRM</name>
<dbReference type="CDD" id="cd06171">
    <property type="entry name" value="Sigma70_r4"/>
    <property type="match status" value="1"/>
</dbReference>
<evidence type="ECO:0000256" key="3">
    <source>
        <dbReference type="ARBA" id="ARBA00023015"/>
    </source>
</evidence>
<accession>A0A9X8ULR6</accession>
<comment type="caution">
    <text evidence="9">The sequence shown here is derived from an EMBL/GenBank/DDBJ whole genome shotgun (WGS) entry which is preliminary data.</text>
</comment>
<evidence type="ECO:0000256" key="4">
    <source>
        <dbReference type="ARBA" id="ARBA00023082"/>
    </source>
</evidence>
<keyword evidence="5 7" id="KW-0238">DNA-binding</keyword>
<dbReference type="SUPFAM" id="SSF88659">
    <property type="entry name" value="Sigma3 and sigma4 domains of RNA polymerase sigma factors"/>
    <property type="match status" value="1"/>
</dbReference>
<dbReference type="AlphaFoldDB" id="A0A9X8ULR6"/>
<dbReference type="OrthoDB" id="9809557at2"/>
<evidence type="ECO:0000256" key="5">
    <source>
        <dbReference type="ARBA" id="ARBA00023125"/>
    </source>
</evidence>
<dbReference type="PANTHER" id="PTHR30376">
    <property type="entry name" value="SIGMA FACTOR RPOH HEAT SHOCK RELATED"/>
    <property type="match status" value="1"/>
</dbReference>
<dbReference type="InterPro" id="IPR007630">
    <property type="entry name" value="RNA_pol_sigma70_r4"/>
</dbReference>
<evidence type="ECO:0000313" key="10">
    <source>
        <dbReference type="Proteomes" id="UP000294682"/>
    </source>
</evidence>
<dbReference type="NCBIfam" id="NF004471">
    <property type="entry name" value="PRK05803.1"/>
    <property type="match status" value="1"/>
</dbReference>
<dbReference type="InterPro" id="IPR007627">
    <property type="entry name" value="RNA_pol_sigma70_r2"/>
</dbReference>
<dbReference type="Pfam" id="PF04542">
    <property type="entry name" value="Sigma70_r2"/>
    <property type="match status" value="1"/>
</dbReference>
<dbReference type="Gene3D" id="1.10.10.10">
    <property type="entry name" value="Winged helix-like DNA-binding domain superfamily/Winged helix DNA-binding domain"/>
    <property type="match status" value="1"/>
</dbReference>
<dbReference type="Pfam" id="PF04545">
    <property type="entry name" value="Sigma70_r4"/>
    <property type="match status" value="1"/>
</dbReference>
<dbReference type="NCBIfam" id="TIGR02937">
    <property type="entry name" value="sigma70-ECF"/>
    <property type="match status" value="1"/>
</dbReference>
<keyword evidence="10" id="KW-1185">Reference proteome</keyword>
<keyword evidence="6 7" id="KW-0804">Transcription</keyword>
<dbReference type="GO" id="GO:0016987">
    <property type="term" value="F:sigma factor activity"/>
    <property type="evidence" value="ECO:0007669"/>
    <property type="project" value="UniProtKB-KW"/>
</dbReference>
<evidence type="ECO:0000313" key="9">
    <source>
        <dbReference type="EMBL" id="TCL45108.1"/>
    </source>
</evidence>
<organism evidence="9 10">
    <name type="scientific">Harryflintia acetispora</name>
    <dbReference type="NCBI Taxonomy" id="1849041"/>
    <lineage>
        <taxon>Bacteria</taxon>
        <taxon>Bacillati</taxon>
        <taxon>Bacillota</taxon>
        <taxon>Clostridia</taxon>
        <taxon>Eubacteriales</taxon>
        <taxon>Oscillospiraceae</taxon>
        <taxon>Harryflintia</taxon>
    </lineage>
</organism>
<dbReference type="Proteomes" id="UP000294682">
    <property type="component" value="Unassembled WGS sequence"/>
</dbReference>
<keyword evidence="3 7" id="KW-0805">Transcription regulation</keyword>
<dbReference type="InterPro" id="IPR014284">
    <property type="entry name" value="RNA_pol_sigma-70_dom"/>
</dbReference>
<dbReference type="PRINTS" id="PR00046">
    <property type="entry name" value="SIGMA70FCT"/>
</dbReference>
<dbReference type="InterPro" id="IPR000943">
    <property type="entry name" value="RNA_pol_sigma70"/>
</dbReference>
<dbReference type="PANTHER" id="PTHR30376:SF3">
    <property type="entry name" value="RNA POLYMERASE SIGMA FACTOR RPOH"/>
    <property type="match status" value="1"/>
</dbReference>
<protein>
    <recommendedName>
        <fullName evidence="7">RNA polymerase sigma factor</fullName>
    </recommendedName>
</protein>
<evidence type="ECO:0000259" key="8">
    <source>
        <dbReference type="PROSITE" id="PS50943"/>
    </source>
</evidence>
<dbReference type="InterPro" id="IPR036388">
    <property type="entry name" value="WH-like_DNA-bd_sf"/>
</dbReference>